<dbReference type="InterPro" id="IPR009200">
    <property type="entry name" value="DUF1269_membrane"/>
</dbReference>
<protein>
    <submittedName>
        <fullName evidence="1">Uncharacterized membrane protein</fullName>
    </submittedName>
</protein>
<name>A0A1I3KWL4_9FLAO</name>
<evidence type="ECO:0000313" key="2">
    <source>
        <dbReference type="Proteomes" id="UP000199559"/>
    </source>
</evidence>
<sequence>MANIIVVPFKEESKAIEALHRIKELDAYGDITLYEHMMIRKKDNKQFEILKNQTDGEGWRLFTGMALGGLAGALVGPLGFVVGLYTGTAVGAVWDASRYDFEAEFLKKVSKKMAVGTIAIVAEVAEDSSVFIDQALNGLSSEIIRSEAGIEFDDYVDEQVENFEDSIEDERQKLRKATAHEKDTIKAKIADLKAKRKAHIVALEAKRKATLNKIKSDTKSRIHKLETRLDGFEQSVSDAYAQARKNRLSKKIKKEEEKLYQLHSALGEDIVD</sequence>
<dbReference type="RefSeq" id="WP_143067783.1">
    <property type="nucleotide sequence ID" value="NZ_CANLBQ010000002.1"/>
</dbReference>
<dbReference type="Pfam" id="PF06897">
    <property type="entry name" value="DUF1269"/>
    <property type="match status" value="1"/>
</dbReference>
<reference evidence="2" key="1">
    <citation type="submission" date="2016-10" db="EMBL/GenBank/DDBJ databases">
        <authorList>
            <person name="Varghese N."/>
            <person name="Submissions S."/>
        </authorList>
    </citation>
    <scope>NUCLEOTIDE SEQUENCE [LARGE SCALE GENOMIC DNA]</scope>
    <source>
        <strain evidence="2">DSM 28881</strain>
    </source>
</reference>
<proteinExistence type="predicted"/>
<dbReference type="STRING" id="1144750.SAMN05443431_102145"/>
<dbReference type="AlphaFoldDB" id="A0A1I3KWL4"/>
<dbReference type="Proteomes" id="UP000199559">
    <property type="component" value="Unassembled WGS sequence"/>
</dbReference>
<evidence type="ECO:0000313" key="1">
    <source>
        <dbReference type="EMBL" id="SFI76873.1"/>
    </source>
</evidence>
<accession>A0A1I3KWL4</accession>
<organism evidence="1 2">
    <name type="scientific">Olleya namhaensis</name>
    <dbReference type="NCBI Taxonomy" id="1144750"/>
    <lineage>
        <taxon>Bacteria</taxon>
        <taxon>Pseudomonadati</taxon>
        <taxon>Bacteroidota</taxon>
        <taxon>Flavobacteriia</taxon>
        <taxon>Flavobacteriales</taxon>
        <taxon>Flavobacteriaceae</taxon>
    </lineage>
</organism>
<dbReference type="EMBL" id="FORM01000002">
    <property type="protein sequence ID" value="SFI76873.1"/>
    <property type="molecule type" value="Genomic_DNA"/>
</dbReference>
<keyword evidence="2" id="KW-1185">Reference proteome</keyword>
<gene>
    <name evidence="1" type="ORF">SAMN05443431_102145</name>
</gene>